<evidence type="ECO:0000256" key="1">
    <source>
        <dbReference type="SAM" id="MobiDB-lite"/>
    </source>
</evidence>
<feature type="region of interest" description="Disordered" evidence="1">
    <location>
        <begin position="1"/>
        <end position="58"/>
    </location>
</feature>
<dbReference type="AlphaFoldDB" id="A0A4Q0SSX4"/>
<dbReference type="RefSeq" id="WP_128915670.1">
    <property type="nucleotide sequence ID" value="NZ_RDSM01000007.1"/>
</dbReference>
<comment type="caution">
    <text evidence="2">The sequence shown here is derived from an EMBL/GenBank/DDBJ whole genome shotgun (WGS) entry which is preliminary data.</text>
</comment>
<dbReference type="OrthoDB" id="120319at2"/>
<keyword evidence="3" id="KW-1185">Reference proteome</keyword>
<organism evidence="2 3">
    <name type="scientific">Granulicella sibirica</name>
    <dbReference type="NCBI Taxonomy" id="2479048"/>
    <lineage>
        <taxon>Bacteria</taxon>
        <taxon>Pseudomonadati</taxon>
        <taxon>Acidobacteriota</taxon>
        <taxon>Terriglobia</taxon>
        <taxon>Terriglobales</taxon>
        <taxon>Acidobacteriaceae</taxon>
        <taxon>Granulicella</taxon>
    </lineage>
</organism>
<protein>
    <submittedName>
        <fullName evidence="2">Uncharacterized protein</fullName>
    </submittedName>
</protein>
<proteinExistence type="predicted"/>
<evidence type="ECO:0000313" key="2">
    <source>
        <dbReference type="EMBL" id="RXH53757.1"/>
    </source>
</evidence>
<dbReference type="Proteomes" id="UP000289437">
    <property type="component" value="Unassembled WGS sequence"/>
</dbReference>
<reference evidence="3" key="2">
    <citation type="submission" date="2019-02" db="EMBL/GenBank/DDBJ databases">
        <title>Granulicella sibirica sp. nov., a psychrotolerant acidobacterium isolated from an organic soil layer in forested tundra, West Siberia.</title>
        <authorList>
            <person name="Oshkin I.Y."/>
            <person name="Kulichevskaya I.S."/>
            <person name="Rijpstra W.I.C."/>
            <person name="Sinninghe Damste J.S."/>
            <person name="Rakitin A.L."/>
            <person name="Ravin N.V."/>
            <person name="Dedysh S.N."/>
        </authorList>
    </citation>
    <scope>NUCLEOTIDE SEQUENCE [LARGE SCALE GENOMIC DNA]</scope>
    <source>
        <strain evidence="3">AF10</strain>
    </source>
</reference>
<reference evidence="2 3" key="1">
    <citation type="submission" date="2018-11" db="EMBL/GenBank/DDBJ databases">
        <authorList>
            <person name="Mardanov A.V."/>
            <person name="Ravin N.V."/>
            <person name="Dedysh S.N."/>
        </authorList>
    </citation>
    <scope>NUCLEOTIDE SEQUENCE [LARGE SCALE GENOMIC DNA]</scope>
    <source>
        <strain evidence="2 3">AF10</strain>
    </source>
</reference>
<feature type="compositionally biased region" description="Polar residues" evidence="1">
    <location>
        <begin position="1"/>
        <end position="23"/>
    </location>
</feature>
<name>A0A4Q0SSX4_9BACT</name>
<dbReference type="EMBL" id="RDSM01000007">
    <property type="protein sequence ID" value="RXH53757.1"/>
    <property type="molecule type" value="Genomic_DNA"/>
</dbReference>
<evidence type="ECO:0000313" key="3">
    <source>
        <dbReference type="Proteomes" id="UP000289437"/>
    </source>
</evidence>
<gene>
    <name evidence="2" type="ORF">GRAN_5095</name>
</gene>
<sequence length="100" mass="10816">MEAVQQKTVALQSPQQIPVTTNARKGRKPRGSEGIARFFLAKEGSSPQKPELGEEAPTESDALIKAFQQKAGVIYVVTAFRAEAEIQGGNPVLVKRPLTK</sequence>
<accession>A0A4Q0SSX4</accession>